<dbReference type="InterPro" id="IPR036397">
    <property type="entry name" value="RNaseH_sf"/>
</dbReference>
<dbReference type="PANTHER" id="PTHR31511:SF12">
    <property type="entry name" value="RHO TERMINATION FACTOR N-TERMINAL DOMAIN-CONTAINING PROTEIN"/>
    <property type="match status" value="1"/>
</dbReference>
<keyword evidence="5" id="KW-1185">Reference proteome</keyword>
<evidence type="ECO:0000256" key="1">
    <source>
        <dbReference type="SAM" id="MobiDB-lite"/>
    </source>
</evidence>
<dbReference type="InterPro" id="IPR043502">
    <property type="entry name" value="DNA/RNA_pol_sf"/>
</dbReference>
<feature type="domain" description="Integrase catalytic" evidence="3">
    <location>
        <begin position="1926"/>
        <end position="2100"/>
    </location>
</feature>
<dbReference type="GO" id="GO:0003676">
    <property type="term" value="F:nucleic acid binding"/>
    <property type="evidence" value="ECO:0007669"/>
    <property type="project" value="InterPro"/>
</dbReference>
<dbReference type="InterPro" id="IPR000953">
    <property type="entry name" value="Chromo/chromo_shadow_dom"/>
</dbReference>
<dbReference type="Gene3D" id="3.40.1800.10">
    <property type="entry name" value="His-Me finger endonucleases"/>
    <property type="match status" value="1"/>
</dbReference>
<dbReference type="InterPro" id="IPR023211">
    <property type="entry name" value="DNA_pol_palm_dom_sf"/>
</dbReference>
<comment type="caution">
    <text evidence="4">The sequence shown here is derived from an EMBL/GenBank/DDBJ whole genome shotgun (WGS) entry which is preliminary data.</text>
</comment>
<dbReference type="InterPro" id="IPR001584">
    <property type="entry name" value="Integrase_cat-core"/>
</dbReference>
<sequence length="3322" mass="376779">MVRKQMKRDANGKYVLCNLDNDHSLQEGEGIFNTLKNVGTKMATKLTGKAAKEMAKKAATKAFEKGAEQIGEKTGQLIGEKIYDKFSKTDRPHHEVPQVTPQVIHREVPQVTHHEVPLVTHHEVVKEDKGEELAKLLMKEKKPWSKKSTPGYKYYSYELDTPLESAPANNNYQNKDKYRFTVDTSTASETVADWHNAYFEMDFKIPKMDNTTYGAADAAAIINGGFSLIKDIKVDFESARVLDLRDANHAANVKNLTEFSEEHSRKVGPRQFHYPDTATGAVIQQYTTLALDGNAQNIAPTDNTDYNEGFTKRKTLLTTGVEKNIHLPLNRFGFFDSLEEQLAPNAKVTIDVRLEDDANVLFRANAAAAGRYIVTKFRLWVPIIKMNDLGLKAQLRVQNGERYPDQQLDPSSELTRAWTYLADYVKFVSGNLFGPTIDVKQFQDLYGILYFDLTRQSPELLKVTTDNQRRKLAKAFNEKSPITLRLSNNELTGSDEMMLTQTQIKKIQKAKSNGRGADLKISKTQITKVAQKGGILFSSLLQIGAKLLPKEMNLATKALPGLATGALSSLGNFATDKILGAGQSGGLIIPHSKIPQLLPFENRLSEKQKQDIAIALRDGGDLKMRPTKRQSGGFLGTLLASIGVPILLKALTRRGLQNRKPRGRGLQNRKPRGRGLQNRSASGRGMQNRPYWFPPSFGEPPIPFLPQNGRGRLQTMGYFDGYHRFNRQGGASKTGPEGPPGPKGEKGDAGPQGQKGEAGPTGPKGDTGPAGPEGPADPAGSKGDVGPTGSQGSRGPQGPAGPAGSKGDTGSQGPRGPAGPEGPTGSKGDTGPAGPQGPRGPRGPAGPAGSDGSNVDLSNYLDKTKGGDLNKPLKFVSSHGADRQISGLSDQPLNGTAAVNLNKLNTELGKKADTSVVLNGLSAKLDTSTFNTQIATKPNTTSVLVLDGRQKMTGNLDLNGNDVINSKRENYLGMTTAQQSTYENSNTLVSRYEAGAMKRHLKGLLDITTLSNANQTYVDNVKKTVSSFRNIDDKQLLDARKRKIIDLADSFADNDEAVSKKYVDQTVKTVESLAQTKVNKSGDTMTGNLNLGNNKAINSAAPSSGGDLCNKTYVDTLVGVTKTNLEKHVDDHLAHSIRTTNLKNDLDYIMNEIIGNEFSDEDDITGKPQVFKDFHKYNKKLKPFDLLLDTSKGYYSSRFGVNMYSAAKSEYTVVCEMWWESNKVDSTSVTLTATSSVETVLRQRSNRFENHIVSLIHMTKWSDATPNYLMFDIVMKNNSGQVYDQKLPIWVAVYGSKGYHNSLPEDVWDRWYSFYDKKMYIYPQVVLAKEPKDGRNPARKKYVDDIKTSLQTKINSKATKTALTNATRKIWYRGNCAHDNSTQVRFYINGASDHTANVSQSANADFTLNGSDNTKLIIKNAGMYLITYTDGIKSKHLSHLRIDNASNKKLILLWDVHNKMTDATIFNFNHIDYSIGEEKINELKALYKHYHKKWWCSRKIFKSFKRKSLLCNPGSTMLIVIGGIAGGVTMNPIPLATISGAGLLLKTYTDVKKFDRKIDMSKFAFTTYEKILTELRSYLRGRPFDSVSFLNEFKVYAPETVIFSSDTCRISKMVNIPKLTTESSNRNRKRRVSGVDYLDEEYRMLIAGPSGSGKTNTLMYMLREPLVIYDQIFIYTPNIHQELIQDLQKILHRHSQKLGYDVLHLMNPDEILDTAEYPRGSRKVVIFDDLITAPNDVQNKILKHFVDGRHHLISPVYLSQSYHKTPVDIRLNCSHLILYKPAMNRHRALIARRTSTSLLEMGMKGLANLGPYGLAKAVNSNYGKRKMKQTANKYLDQAIDSFANDMSRKIGGSVYDVNEVLPMSMYAPDGVNDPTHPLYQGGSFDIHKAIGKLPKPKKGWTLPGHKYTGPYNDLANQSWQEELAEELHRPVRRNFRKRRVVVNGIDEIWCSDLVEMQKFSRWNEGFRYLLMVLDIFSKYGWIVPLKNKKGESVSEGFRKVFAGGRRPKRLWVDKGLEFYNSHVKDLMKAEGVEMYSTENEEKSSVCERWNRTIKTEMWKQFTIQNNTQYLDILPKIVKKYNNRKHRSIGMTPAETSKKKNENTVFLKLYGDLSELRERPKFAVGDHFRISKFKRKVFDKGFTPNWTEEIFVVDEVQYSNPITYKLKDLLGEEMKGSFYEQEMLRAKQDVFRIEKVIRRRKGKAFVKWSGYPEKFNSWIDERELQGTAKEIDLRGYSRLRKVELIELINESRPGGSLLDDPIPKHEIPKGQKILKPSKSILVKKIEKAVDWGKREVEDWGQWLKEMDAPRVVVDDKLKDFKAHIAKLYKRFKLVESKNSLKKFANQYTIDGVEGYGPIDFLQAVKPTVINFLLTQKNIKMELVLRCNMSKTNIATGETVLKLAHFKSFMEIVFQETDREELYQKCVDKMMESLAKFTREGSGWVVHSIEGLDLHTMKYTPLKGSSYIELPKHLVNKKAIINMKNEDDECFKWCVTRALNPVKNHAERISKTLREQAKKLEWGGITFPMEVKSIRRFETLNPGLAVNVYVYEGDPKPLRVSNIDGKTWINLLVISEGEKKHYCLIKNLSRFTLDGDTNKKFICMRCLNWFSSQKVLDSHIELCQDQEAECYTEKKQKHIPVSFCYFGKCSFDDRHSKLVEYTAKSEDEEVAQIFVNMLEKEVKSIYKDHPAKEMIFTDSDAKIFENATYCWICHGGFDDDPKKKRYAKVRDHCHYTGKFRGAAHNSCNLRFRRPRFTPVVFHNLTNYDAHLFVRNLGVSEGKIDCIPSNEEKYISFTKSVVVDTFFDKEKEKVVNVKRELRFIDSVKFMASSLDKLVNNLAKKGDSFENTGRYFDGEKLDLLKRKGVYPYEWLNSIDRLDETKLPPIEELFSVLSGCGISKKDYCHAQEENYDLDPCWYYTAPGLAWDACLKITEVNLDLLDDVNMLHMFEKGIRGGISMVTKRHSQANNRYMGKKFDKSKPSKFITYLDANNLYGWAMSKSVPIGGFKWVDEKDFEDWKNFPCILEVDLLPIDKELHDHFDDYPPAPENLLVGNVHKLVCTLNGKEKYIIHHEALKLYMSLGVKIGKIHRIISFKESPWMKKYIDLNTELRAKADNDFEKDFFKLMNNSVYGKTMENIRNRVGIRLVNSEKQARKLVNKVNFKHLTIFSENLCAIHMRKTKIYFNKPLYLGMCILDISKTLMYDFHYNYIRPKYGDRAELLFTDTDSLWYEIQTEDFYKDIINDVDSLFDTSNISKEHSSGIPTGVNKKVIGKFKDEAGGKIIEEFVGLRAKLYSYKMFDGGDEKKKCKGVEDGSGGEYHQLR</sequence>
<dbReference type="Pfam" id="PF04665">
    <property type="entry name" value="Pox_A32"/>
    <property type="match status" value="1"/>
</dbReference>
<dbReference type="InterPro" id="IPR006758">
    <property type="entry name" value="A32L"/>
</dbReference>
<dbReference type="Gene3D" id="3.30.420.10">
    <property type="entry name" value="Ribonuclease H-like superfamily/Ribonuclease H"/>
    <property type="match status" value="1"/>
</dbReference>
<dbReference type="SUPFAM" id="SSF56672">
    <property type="entry name" value="DNA/RNA polymerases"/>
    <property type="match status" value="1"/>
</dbReference>
<evidence type="ECO:0000259" key="3">
    <source>
        <dbReference type="PROSITE" id="PS50994"/>
    </source>
</evidence>
<dbReference type="OrthoDB" id="5990555at2759"/>
<dbReference type="SUPFAM" id="SSF54060">
    <property type="entry name" value="His-Me finger endonucleases"/>
    <property type="match status" value="1"/>
</dbReference>
<dbReference type="GO" id="GO:0015074">
    <property type="term" value="P:DNA integration"/>
    <property type="evidence" value="ECO:0007669"/>
    <property type="project" value="InterPro"/>
</dbReference>
<dbReference type="InterPro" id="IPR012337">
    <property type="entry name" value="RNaseH-like_sf"/>
</dbReference>
<dbReference type="InterPro" id="IPR027417">
    <property type="entry name" value="P-loop_NTPase"/>
</dbReference>
<reference evidence="5" key="1">
    <citation type="journal article" date="2017" name="bioRxiv">
        <title>Comparative analysis of the genomes of Stylophora pistillata and Acropora digitifera provides evidence for extensive differences between species of corals.</title>
        <authorList>
            <person name="Voolstra C.R."/>
            <person name="Li Y."/>
            <person name="Liew Y.J."/>
            <person name="Baumgarten S."/>
            <person name="Zoccola D."/>
            <person name="Flot J.-F."/>
            <person name="Tambutte S."/>
            <person name="Allemand D."/>
            <person name="Aranda M."/>
        </authorList>
    </citation>
    <scope>NUCLEOTIDE SEQUENCE [LARGE SCALE GENOMIC DNA]</scope>
</reference>
<evidence type="ECO:0000259" key="2">
    <source>
        <dbReference type="PROSITE" id="PS50013"/>
    </source>
</evidence>
<feature type="compositionally biased region" description="Basic residues" evidence="1">
    <location>
        <begin position="656"/>
        <end position="673"/>
    </location>
</feature>
<dbReference type="Proteomes" id="UP000225706">
    <property type="component" value="Unassembled WGS sequence"/>
</dbReference>
<dbReference type="EMBL" id="LSMT01000408">
    <property type="protein sequence ID" value="PFX18485.1"/>
    <property type="molecule type" value="Genomic_DNA"/>
</dbReference>
<dbReference type="PROSITE" id="PS50994">
    <property type="entry name" value="INTEGRASE"/>
    <property type="match status" value="1"/>
</dbReference>
<dbReference type="InterPro" id="IPR044925">
    <property type="entry name" value="His-Me_finger_sf"/>
</dbReference>
<dbReference type="SUPFAM" id="SSF53098">
    <property type="entry name" value="Ribonuclease H-like"/>
    <property type="match status" value="1"/>
</dbReference>
<proteinExistence type="predicted"/>
<dbReference type="SUPFAM" id="SSF52540">
    <property type="entry name" value="P-loop containing nucleoside triphosphate hydrolases"/>
    <property type="match status" value="1"/>
</dbReference>
<evidence type="ECO:0000313" key="4">
    <source>
        <dbReference type="EMBL" id="PFX18485.1"/>
    </source>
</evidence>
<dbReference type="Gene3D" id="3.90.1600.10">
    <property type="entry name" value="Palm domain of DNA polymerase"/>
    <property type="match status" value="1"/>
</dbReference>
<feature type="compositionally biased region" description="Low complexity" evidence="1">
    <location>
        <begin position="769"/>
        <end position="780"/>
    </location>
</feature>
<dbReference type="InterPro" id="IPR016197">
    <property type="entry name" value="Chromo-like_dom_sf"/>
</dbReference>
<dbReference type="PROSITE" id="PS50013">
    <property type="entry name" value="CHROMO_2"/>
    <property type="match status" value="1"/>
</dbReference>
<organism evidence="4 5">
    <name type="scientific">Stylophora pistillata</name>
    <name type="common">Smooth cauliflower coral</name>
    <dbReference type="NCBI Taxonomy" id="50429"/>
    <lineage>
        <taxon>Eukaryota</taxon>
        <taxon>Metazoa</taxon>
        <taxon>Cnidaria</taxon>
        <taxon>Anthozoa</taxon>
        <taxon>Hexacorallia</taxon>
        <taxon>Scleractinia</taxon>
        <taxon>Astrocoeniina</taxon>
        <taxon>Pocilloporidae</taxon>
        <taxon>Stylophora</taxon>
    </lineage>
</organism>
<protein>
    <submittedName>
        <fullName evidence="4">Uncharacterized transposon-derived protein F54H12.3</fullName>
    </submittedName>
</protein>
<dbReference type="InterPro" id="IPR038563">
    <property type="entry name" value="Endonuclease_7_sf"/>
</dbReference>
<feature type="domain" description="Chromo" evidence="2">
    <location>
        <begin position="2190"/>
        <end position="2231"/>
    </location>
</feature>
<dbReference type="SUPFAM" id="SSF54160">
    <property type="entry name" value="Chromo domain-like"/>
    <property type="match status" value="1"/>
</dbReference>
<feature type="region of interest" description="Disordered" evidence="1">
    <location>
        <begin position="655"/>
        <end position="867"/>
    </location>
</feature>
<evidence type="ECO:0000313" key="5">
    <source>
        <dbReference type="Proteomes" id="UP000225706"/>
    </source>
</evidence>
<name>A0A2B4RQE4_STYPI</name>
<dbReference type="PANTHER" id="PTHR31511">
    <property type="entry name" value="PROTEIN CBG23764"/>
    <property type="match status" value="1"/>
</dbReference>
<dbReference type="CDD" id="cd00024">
    <property type="entry name" value="CD_CSD"/>
    <property type="match status" value="1"/>
</dbReference>
<dbReference type="Gene3D" id="3.40.50.300">
    <property type="entry name" value="P-loop containing nucleotide triphosphate hydrolases"/>
    <property type="match status" value="1"/>
</dbReference>
<gene>
    <name evidence="4" type="primary">F54H12.3</name>
    <name evidence="4" type="ORF">AWC38_SpisGene17147</name>
</gene>
<dbReference type="SMART" id="SM00298">
    <property type="entry name" value="CHROMO"/>
    <property type="match status" value="1"/>
</dbReference>
<accession>A0A2B4RQE4</accession>